<organism evidence="2 3">
    <name type="scientific">Rhipicephalus sanguineus</name>
    <name type="common">Brown dog tick</name>
    <name type="synonym">Ixodes sanguineus</name>
    <dbReference type="NCBI Taxonomy" id="34632"/>
    <lineage>
        <taxon>Eukaryota</taxon>
        <taxon>Metazoa</taxon>
        <taxon>Ecdysozoa</taxon>
        <taxon>Arthropoda</taxon>
        <taxon>Chelicerata</taxon>
        <taxon>Arachnida</taxon>
        <taxon>Acari</taxon>
        <taxon>Parasitiformes</taxon>
        <taxon>Ixodida</taxon>
        <taxon>Ixodoidea</taxon>
        <taxon>Ixodidae</taxon>
        <taxon>Rhipicephalinae</taxon>
        <taxon>Rhipicephalus</taxon>
        <taxon>Rhipicephalus</taxon>
    </lineage>
</organism>
<feature type="signal peptide" evidence="1">
    <location>
        <begin position="1"/>
        <end position="16"/>
    </location>
</feature>
<evidence type="ECO:0000313" key="3">
    <source>
        <dbReference type="Proteomes" id="UP000821837"/>
    </source>
</evidence>
<dbReference type="VEuPathDB" id="VectorBase:RSAN_027578"/>
<sequence>MLVLSLLGFLYQASEIVQEYLEHRSAVDLRIEGSGTLLYPGLSYCLTNWINKEKLCYRYPQFCNFSDTMAGPLCLAVPVSRVKMPLTVAALFVPSLSLLVLVLPVTLSRDVAEAMAVVAPGALIAAAGCSRRPLGRRPANLVLYSFQPVGK</sequence>
<proteinExistence type="predicted"/>
<evidence type="ECO:0000256" key="1">
    <source>
        <dbReference type="SAM" id="SignalP"/>
    </source>
</evidence>
<keyword evidence="3" id="KW-1185">Reference proteome</keyword>
<reference evidence="2" key="1">
    <citation type="journal article" date="2020" name="Cell">
        <title>Large-Scale Comparative Analyses of Tick Genomes Elucidate Their Genetic Diversity and Vector Capacities.</title>
        <authorList>
            <consortium name="Tick Genome and Microbiome Consortium (TIGMIC)"/>
            <person name="Jia N."/>
            <person name="Wang J."/>
            <person name="Shi W."/>
            <person name="Du L."/>
            <person name="Sun Y."/>
            <person name="Zhan W."/>
            <person name="Jiang J.F."/>
            <person name="Wang Q."/>
            <person name="Zhang B."/>
            <person name="Ji P."/>
            <person name="Bell-Sakyi L."/>
            <person name="Cui X.M."/>
            <person name="Yuan T.T."/>
            <person name="Jiang B.G."/>
            <person name="Yang W.F."/>
            <person name="Lam T.T."/>
            <person name="Chang Q.C."/>
            <person name="Ding S.J."/>
            <person name="Wang X.J."/>
            <person name="Zhu J.G."/>
            <person name="Ruan X.D."/>
            <person name="Zhao L."/>
            <person name="Wei J.T."/>
            <person name="Ye R.Z."/>
            <person name="Que T.C."/>
            <person name="Du C.H."/>
            <person name="Zhou Y.H."/>
            <person name="Cheng J.X."/>
            <person name="Dai P.F."/>
            <person name="Guo W.B."/>
            <person name="Han X.H."/>
            <person name="Huang E.J."/>
            <person name="Li L.F."/>
            <person name="Wei W."/>
            <person name="Gao Y.C."/>
            <person name="Liu J.Z."/>
            <person name="Shao H.Z."/>
            <person name="Wang X."/>
            <person name="Wang C.C."/>
            <person name="Yang T.C."/>
            <person name="Huo Q.B."/>
            <person name="Li W."/>
            <person name="Chen H.Y."/>
            <person name="Chen S.E."/>
            <person name="Zhou L.G."/>
            <person name="Ni X.B."/>
            <person name="Tian J.H."/>
            <person name="Sheng Y."/>
            <person name="Liu T."/>
            <person name="Pan Y.S."/>
            <person name="Xia L.Y."/>
            <person name="Li J."/>
            <person name="Zhao F."/>
            <person name="Cao W.C."/>
        </authorList>
    </citation>
    <scope>NUCLEOTIDE SEQUENCE</scope>
    <source>
        <strain evidence="2">Rsan-2018</strain>
    </source>
</reference>
<keyword evidence="1" id="KW-0732">Signal</keyword>
<evidence type="ECO:0000313" key="2">
    <source>
        <dbReference type="EMBL" id="KAH7955887.1"/>
    </source>
</evidence>
<protein>
    <submittedName>
        <fullName evidence="2">Uncharacterized protein</fullName>
    </submittedName>
</protein>
<dbReference type="Proteomes" id="UP000821837">
    <property type="component" value="Unassembled WGS sequence"/>
</dbReference>
<feature type="chain" id="PRO_5038630040" evidence="1">
    <location>
        <begin position="17"/>
        <end position="151"/>
    </location>
</feature>
<dbReference type="AlphaFoldDB" id="A0A9D4PUI7"/>
<dbReference type="EMBL" id="JABSTV010001250">
    <property type="protein sequence ID" value="KAH7955887.1"/>
    <property type="molecule type" value="Genomic_DNA"/>
</dbReference>
<reference evidence="2" key="2">
    <citation type="submission" date="2021-09" db="EMBL/GenBank/DDBJ databases">
        <authorList>
            <person name="Jia N."/>
            <person name="Wang J."/>
            <person name="Shi W."/>
            <person name="Du L."/>
            <person name="Sun Y."/>
            <person name="Zhan W."/>
            <person name="Jiang J."/>
            <person name="Wang Q."/>
            <person name="Zhang B."/>
            <person name="Ji P."/>
            <person name="Sakyi L.B."/>
            <person name="Cui X."/>
            <person name="Yuan T."/>
            <person name="Jiang B."/>
            <person name="Yang W."/>
            <person name="Lam T.T.-Y."/>
            <person name="Chang Q."/>
            <person name="Ding S."/>
            <person name="Wang X."/>
            <person name="Zhu J."/>
            <person name="Ruan X."/>
            <person name="Zhao L."/>
            <person name="Wei J."/>
            <person name="Que T."/>
            <person name="Du C."/>
            <person name="Cheng J."/>
            <person name="Dai P."/>
            <person name="Han X."/>
            <person name="Huang E."/>
            <person name="Gao Y."/>
            <person name="Liu J."/>
            <person name="Shao H."/>
            <person name="Ye R."/>
            <person name="Li L."/>
            <person name="Wei W."/>
            <person name="Wang X."/>
            <person name="Wang C."/>
            <person name="Huo Q."/>
            <person name="Li W."/>
            <person name="Guo W."/>
            <person name="Chen H."/>
            <person name="Chen S."/>
            <person name="Zhou L."/>
            <person name="Zhou L."/>
            <person name="Ni X."/>
            <person name="Tian J."/>
            <person name="Zhou Y."/>
            <person name="Sheng Y."/>
            <person name="Liu T."/>
            <person name="Pan Y."/>
            <person name="Xia L."/>
            <person name="Li J."/>
            <person name="Zhao F."/>
            <person name="Cao W."/>
        </authorList>
    </citation>
    <scope>NUCLEOTIDE SEQUENCE</scope>
    <source>
        <strain evidence="2">Rsan-2018</strain>
        <tissue evidence="2">Larvae</tissue>
    </source>
</reference>
<gene>
    <name evidence="2" type="ORF">HPB52_004861</name>
</gene>
<accession>A0A9D4PUI7</accession>
<name>A0A9D4PUI7_RHISA</name>
<comment type="caution">
    <text evidence="2">The sequence shown here is derived from an EMBL/GenBank/DDBJ whole genome shotgun (WGS) entry which is preliminary data.</text>
</comment>